<name>A0AAW1XNZ7_RUBAR</name>
<evidence type="ECO:0000256" key="3">
    <source>
        <dbReference type="SAM" id="MobiDB-lite"/>
    </source>
</evidence>
<dbReference type="InterPro" id="IPR036397">
    <property type="entry name" value="RNaseH_sf"/>
</dbReference>
<gene>
    <name evidence="4" type="ORF">M0R45_014921</name>
</gene>
<sequence length="292" mass="33537">MVLDVSIVENPEPEVVIRAYTEYLHDLFTVHVDSKRILTVVTDNEDVASKWLKEVLRSTASNTKPAAPGAATTFKPDSIFVGLMAEEESVEYGPRPFDPANQPYDLLTLCVGSHCLMYELPYYSSSYWIWNEEPSFNDAPKFFKAFFQNPRVVILGTNMAKVTKRLEARHGIEIKNPVDLNELAVKGMQRHDLDLARYDFHRLTMTVLGKQFDVVKTEKLSWNRLDSYYGWNRNSRYDSDDLSNEKIMFNTVDAYLSLLICFKLLEAIDGPGESSSKKKKKKNKKKNTKRSQ</sequence>
<accession>A0AAW1XNZ7</accession>
<evidence type="ECO:0000256" key="2">
    <source>
        <dbReference type="ARBA" id="ARBA00022801"/>
    </source>
</evidence>
<dbReference type="InterPro" id="IPR051132">
    <property type="entry name" value="3-5_Exonuclease_domain"/>
</dbReference>
<organism evidence="4 5">
    <name type="scientific">Rubus argutus</name>
    <name type="common">Southern blackberry</name>
    <dbReference type="NCBI Taxonomy" id="59490"/>
    <lineage>
        <taxon>Eukaryota</taxon>
        <taxon>Viridiplantae</taxon>
        <taxon>Streptophyta</taxon>
        <taxon>Embryophyta</taxon>
        <taxon>Tracheophyta</taxon>
        <taxon>Spermatophyta</taxon>
        <taxon>Magnoliopsida</taxon>
        <taxon>eudicotyledons</taxon>
        <taxon>Gunneridae</taxon>
        <taxon>Pentapetalae</taxon>
        <taxon>rosids</taxon>
        <taxon>fabids</taxon>
        <taxon>Rosales</taxon>
        <taxon>Rosaceae</taxon>
        <taxon>Rosoideae</taxon>
        <taxon>Rosoideae incertae sedis</taxon>
        <taxon>Rubus</taxon>
    </lineage>
</organism>
<dbReference type="Gene3D" id="3.30.420.10">
    <property type="entry name" value="Ribonuclease H-like superfamily/Ribonuclease H"/>
    <property type="match status" value="1"/>
</dbReference>
<comment type="caution">
    <text evidence="4">The sequence shown here is derived from an EMBL/GenBank/DDBJ whole genome shotgun (WGS) entry which is preliminary data.</text>
</comment>
<dbReference type="Proteomes" id="UP001457282">
    <property type="component" value="Unassembled WGS sequence"/>
</dbReference>
<protein>
    <submittedName>
        <fullName evidence="4">Uncharacterized protein</fullName>
    </submittedName>
</protein>
<feature type="region of interest" description="Disordered" evidence="3">
    <location>
        <begin position="270"/>
        <end position="292"/>
    </location>
</feature>
<keyword evidence="1" id="KW-0540">Nuclease</keyword>
<dbReference type="EMBL" id="JBEDUW010000003">
    <property type="protein sequence ID" value="KAK9938166.1"/>
    <property type="molecule type" value="Genomic_DNA"/>
</dbReference>
<dbReference type="GO" id="GO:0003676">
    <property type="term" value="F:nucleic acid binding"/>
    <property type="evidence" value="ECO:0007669"/>
    <property type="project" value="InterPro"/>
</dbReference>
<dbReference type="GO" id="GO:0005634">
    <property type="term" value="C:nucleus"/>
    <property type="evidence" value="ECO:0007669"/>
    <property type="project" value="TreeGrafter"/>
</dbReference>
<feature type="compositionally biased region" description="Basic residues" evidence="3">
    <location>
        <begin position="277"/>
        <end position="292"/>
    </location>
</feature>
<evidence type="ECO:0000313" key="5">
    <source>
        <dbReference type="Proteomes" id="UP001457282"/>
    </source>
</evidence>
<evidence type="ECO:0000256" key="1">
    <source>
        <dbReference type="ARBA" id="ARBA00022722"/>
    </source>
</evidence>
<dbReference type="PANTHER" id="PTHR13620:SF80">
    <property type="entry name" value="3'-5' EXONUCLEASE DOMAIN-CONTAINING PROTEIN"/>
    <property type="match status" value="1"/>
</dbReference>
<proteinExistence type="predicted"/>
<dbReference type="InterPro" id="IPR012337">
    <property type="entry name" value="RNaseH-like_sf"/>
</dbReference>
<dbReference type="SUPFAM" id="SSF53098">
    <property type="entry name" value="Ribonuclease H-like"/>
    <property type="match status" value="1"/>
</dbReference>
<keyword evidence="2" id="KW-0378">Hydrolase</keyword>
<keyword evidence="5" id="KW-1185">Reference proteome</keyword>
<dbReference type="GO" id="GO:0005737">
    <property type="term" value="C:cytoplasm"/>
    <property type="evidence" value="ECO:0007669"/>
    <property type="project" value="TreeGrafter"/>
</dbReference>
<dbReference type="AlphaFoldDB" id="A0AAW1XNZ7"/>
<evidence type="ECO:0000313" key="4">
    <source>
        <dbReference type="EMBL" id="KAK9938166.1"/>
    </source>
</evidence>
<dbReference type="GO" id="GO:0008408">
    <property type="term" value="F:3'-5' exonuclease activity"/>
    <property type="evidence" value="ECO:0007669"/>
    <property type="project" value="TreeGrafter"/>
</dbReference>
<dbReference type="PANTHER" id="PTHR13620">
    <property type="entry name" value="3-5 EXONUCLEASE"/>
    <property type="match status" value="1"/>
</dbReference>
<reference evidence="4 5" key="1">
    <citation type="journal article" date="2023" name="G3 (Bethesda)">
        <title>A chromosome-length genome assembly and annotation of blackberry (Rubus argutus, cv. 'Hillquist').</title>
        <authorList>
            <person name="Bruna T."/>
            <person name="Aryal R."/>
            <person name="Dudchenko O."/>
            <person name="Sargent D.J."/>
            <person name="Mead D."/>
            <person name="Buti M."/>
            <person name="Cavallini A."/>
            <person name="Hytonen T."/>
            <person name="Andres J."/>
            <person name="Pham M."/>
            <person name="Weisz D."/>
            <person name="Mascagni F."/>
            <person name="Usai G."/>
            <person name="Natali L."/>
            <person name="Bassil N."/>
            <person name="Fernandez G.E."/>
            <person name="Lomsadze A."/>
            <person name="Armour M."/>
            <person name="Olukolu B."/>
            <person name="Poorten T."/>
            <person name="Britton C."/>
            <person name="Davik J."/>
            <person name="Ashrafi H."/>
            <person name="Aiden E.L."/>
            <person name="Borodovsky M."/>
            <person name="Worthington M."/>
        </authorList>
    </citation>
    <scope>NUCLEOTIDE SEQUENCE [LARGE SCALE GENOMIC DNA]</scope>
    <source>
        <strain evidence="4">PI 553951</strain>
    </source>
</reference>